<evidence type="ECO:0000256" key="3">
    <source>
        <dbReference type="SAM" id="MobiDB-lite"/>
    </source>
</evidence>
<sequence length="1192" mass="132977">MAITHFTPQLISRGSGRSALLSAAYRHCARMEHRAEGRTVDYSGKRGLRHEEFLLPTGAPEWAKALIADRSAAGAAEAFWNAVEAFEKRSDAQLAKEFIIALPVELTVEQNVALAREFVATHVLARGQVADWVFHDEPGNPHIHLMTTLRPLIEDGFGPKRVPVIREDGAPLRTESGKIVYRLWSGEKADFLEQREGWLDLQNKHLALAGLDIRVDGRSYAERGIDLAATTHLGVATKAIGRKGEKAGTSSELERIQLFKERRAENRERILRRPEIVLDLVTREMSVFTERDIAKVLHRHVDDAGTFQQLMARILQCPEVLLLECEHIALATGAPEPAKYTTRELIKIEAEMVRQAIWLAGRSSHGVREKLLAVAFERHSRLSEEQRAAIEYVSDDARIAAVVGRAGAGKTTMVKAAREVWEAGGYRVVGAALSGKAAEGLEKEAGIASRTLASWELAWGRGRDELDEKTVCVLDEAGMVCSRQMALIVETVAKASAKLVLIGDPDQLQPIGAGAAFRAIADRIGYAELETIYRQREQWMRDASLDFARGNIADALNAYEQAGMMRTEWTRQEAIAALIEDWNRDYDPEKTTLILAHRRRDVRMLNELARAKLVERDIVGEGSAFRTEDGVRRFSAGDRIVFLKNEGFLGVKNGMLANVVEAVPGRIVVEIGERSGRRHVTVEQRSYANVDHGYATTVHKSQGATVDRVKVLASSTLDRHLTYVSMTRHRDAAELYVGMAEFANRCGGVLIDHGVAPFENDPMNRDSYFVTLSFRDGEQRTIWGVDLARAINELQPKIGDRIGLEHKGSETVRLPDGTTAERNSWQVAPIRDVAMQRLIERLSRDGSKETTLDYEKASAYRKMLRFAEGRGLHLVRVARALVANKVRWTVQQKQRLADLGMRLRGLGAGLGLLTERKNTIPDSIKQAMPMVAGTTTFAKSVEQVVKDKLVADPTLKKQWEEVSTRFRLVFAEPEASFRKVDVENMLKDKQVAEATLSKLSKMPHSFGALKGKTGLLISRADKQVRKQAGLNSPALVRDLERYLHLHSKAEHRYEAEERATRLRVAVDIPALSPSAKNMLERIRDAIDRNDLPSALQFALEDKMIESELKGFARAVSERFGERTFIGLAAKEADGKALKRVSEGMSAAQMEELKAAWPDLRTAQQLAAQQRTEEAVKQAETFRQTQPKRLSPQ</sequence>
<evidence type="ECO:0000259" key="5">
    <source>
        <dbReference type="Pfam" id="PF03389"/>
    </source>
</evidence>
<dbReference type="Gene3D" id="3.40.50.300">
    <property type="entry name" value="P-loop containing nucleotide triphosphate hydrolases"/>
    <property type="match status" value="2"/>
</dbReference>
<proteinExistence type="inferred from homology"/>
<dbReference type="InterPro" id="IPR027417">
    <property type="entry name" value="P-loop_NTPase"/>
</dbReference>
<dbReference type="InterPro" id="IPR050534">
    <property type="entry name" value="Coronavir_polyprotein_1ab"/>
</dbReference>
<feature type="domain" description="Bartonella effector protein BID" evidence="6">
    <location>
        <begin position="948"/>
        <end position="1044"/>
    </location>
</feature>
<dbReference type="CDD" id="cd17933">
    <property type="entry name" value="DEXSc_RecD-like"/>
    <property type="match status" value="1"/>
</dbReference>
<dbReference type="Pfam" id="PF03389">
    <property type="entry name" value="MobA_MobL"/>
    <property type="match status" value="1"/>
</dbReference>
<comment type="caution">
    <text evidence="7">The sequence shown here is derived from an EMBL/GenBank/DDBJ whole genome shotgun (WGS) entry which is preliminary data.</text>
</comment>
<evidence type="ECO:0000313" key="7">
    <source>
        <dbReference type="EMBL" id="PSJ62760.1"/>
    </source>
</evidence>
<name>A0A2P7SJV4_9HYPH</name>
<dbReference type="PANTHER" id="PTHR43788">
    <property type="entry name" value="DNA2/NAM7 HELICASE FAMILY MEMBER"/>
    <property type="match status" value="1"/>
</dbReference>
<dbReference type="RefSeq" id="WP_106722659.1">
    <property type="nucleotide sequence ID" value="NZ_PXYL01000002.1"/>
</dbReference>
<dbReference type="AlphaFoldDB" id="A0A2P7SJV4"/>
<accession>A0A2P7SJV4</accession>
<organism evidence="7 8">
    <name type="scientific">Pseudaminobacter soli</name>
    <name type="common">ex Li et al. 2025</name>
    <dbReference type="NCBI Taxonomy" id="1295366"/>
    <lineage>
        <taxon>Bacteria</taxon>
        <taxon>Pseudomonadati</taxon>
        <taxon>Pseudomonadota</taxon>
        <taxon>Alphaproteobacteria</taxon>
        <taxon>Hyphomicrobiales</taxon>
        <taxon>Phyllobacteriaceae</taxon>
        <taxon>Pseudaminobacter</taxon>
    </lineage>
</organism>
<gene>
    <name evidence="7" type="primary">traA</name>
    <name evidence="7" type="ORF">C7I85_03975</name>
</gene>
<feature type="domain" description="MobA/MobL protein" evidence="5">
    <location>
        <begin position="17"/>
        <end position="243"/>
    </location>
</feature>
<reference evidence="7 8" key="1">
    <citation type="submission" date="2018-03" db="EMBL/GenBank/DDBJ databases">
        <title>The draft genome of Mesorhizobium soli JCM 19897.</title>
        <authorList>
            <person name="Li L."/>
            <person name="Liu L."/>
            <person name="Liang L."/>
            <person name="Wang T."/>
            <person name="Zhang X."/>
        </authorList>
    </citation>
    <scope>NUCLEOTIDE SEQUENCE [LARGE SCALE GENOMIC DNA]</scope>
    <source>
        <strain evidence="7 8">JCM 19897</strain>
    </source>
</reference>
<dbReference type="InterPro" id="IPR027351">
    <property type="entry name" value="(+)RNA_virus_helicase_core_dom"/>
</dbReference>
<evidence type="ECO:0000256" key="1">
    <source>
        <dbReference type="ARBA" id="ARBA00010873"/>
    </source>
</evidence>
<dbReference type="OrthoDB" id="1826980at2"/>
<dbReference type="Gene3D" id="3.30.930.30">
    <property type="match status" value="1"/>
</dbReference>
<evidence type="ECO:0000313" key="8">
    <source>
        <dbReference type="Proteomes" id="UP000240653"/>
    </source>
</evidence>
<dbReference type="SUPFAM" id="SSF52540">
    <property type="entry name" value="P-loop containing nucleoside triphosphate hydrolases"/>
    <property type="match status" value="2"/>
</dbReference>
<dbReference type="EMBL" id="PXYL01000002">
    <property type="protein sequence ID" value="PSJ62760.1"/>
    <property type="molecule type" value="Genomic_DNA"/>
</dbReference>
<dbReference type="NCBIfam" id="TIGR02768">
    <property type="entry name" value="TraA_Ti"/>
    <property type="match status" value="1"/>
</dbReference>
<dbReference type="Proteomes" id="UP000240653">
    <property type="component" value="Unassembled WGS sequence"/>
</dbReference>
<dbReference type="InterPro" id="IPR005053">
    <property type="entry name" value="MobA_MobL"/>
</dbReference>
<dbReference type="Gene3D" id="2.30.30.940">
    <property type="match status" value="1"/>
</dbReference>
<dbReference type="NCBIfam" id="NF010402">
    <property type="entry name" value="PRK13826.1"/>
    <property type="match status" value="1"/>
</dbReference>
<feature type="region of interest" description="Disordered" evidence="3">
    <location>
        <begin position="1163"/>
        <end position="1192"/>
    </location>
</feature>
<keyword evidence="2" id="KW-0184">Conjugation</keyword>
<feature type="compositionally biased region" description="Polar residues" evidence="3">
    <location>
        <begin position="1180"/>
        <end position="1192"/>
    </location>
</feature>
<dbReference type="Pfam" id="PF01443">
    <property type="entry name" value="Viral_helicase1"/>
    <property type="match status" value="1"/>
</dbReference>
<evidence type="ECO:0000259" key="6">
    <source>
        <dbReference type="Pfam" id="PF17841"/>
    </source>
</evidence>
<evidence type="ECO:0000256" key="2">
    <source>
        <dbReference type="ARBA" id="ARBA00022971"/>
    </source>
</evidence>
<dbReference type="InterPro" id="IPR014136">
    <property type="entry name" value="TraA_Ti"/>
</dbReference>
<comment type="similarity">
    <text evidence="1">Belongs to the MobA/MobL family.</text>
</comment>
<dbReference type="Pfam" id="PF13604">
    <property type="entry name" value="AAA_30"/>
    <property type="match status" value="1"/>
</dbReference>
<protein>
    <submittedName>
        <fullName evidence="7">Ti-type conjugative transfer relaxase TraA</fullName>
    </submittedName>
</protein>
<dbReference type="Pfam" id="PF17841">
    <property type="entry name" value="Bep_C_terminal"/>
    <property type="match status" value="1"/>
</dbReference>
<dbReference type="CDD" id="cd18809">
    <property type="entry name" value="SF1_C_RecD"/>
    <property type="match status" value="1"/>
</dbReference>
<dbReference type="GO" id="GO:0005524">
    <property type="term" value="F:ATP binding"/>
    <property type="evidence" value="ECO:0007669"/>
    <property type="project" value="InterPro"/>
</dbReference>
<evidence type="ECO:0000259" key="4">
    <source>
        <dbReference type="Pfam" id="PF01443"/>
    </source>
</evidence>
<dbReference type="InterPro" id="IPR041533">
    <property type="entry name" value="Bep_BID"/>
</dbReference>
<feature type="domain" description="(+)RNA virus helicase C-terminal" evidence="4">
    <location>
        <begin position="691"/>
        <end position="734"/>
    </location>
</feature>
<keyword evidence="8" id="KW-1185">Reference proteome</keyword>